<dbReference type="Gene3D" id="2.170.130.10">
    <property type="entry name" value="TonB-dependent receptor, plug domain"/>
    <property type="match status" value="1"/>
</dbReference>
<evidence type="ECO:0000256" key="4">
    <source>
        <dbReference type="ARBA" id="ARBA00022692"/>
    </source>
</evidence>
<dbReference type="InterPro" id="IPR037066">
    <property type="entry name" value="Plug_dom_sf"/>
</dbReference>
<dbReference type="RefSeq" id="WP_114065257.1">
    <property type="nucleotide sequence ID" value="NZ_CP030850.1"/>
</dbReference>
<dbReference type="InterPro" id="IPR008969">
    <property type="entry name" value="CarboxyPept-like_regulatory"/>
</dbReference>
<keyword evidence="3 7" id="KW-1134">Transmembrane beta strand</keyword>
<dbReference type="NCBIfam" id="TIGR04056">
    <property type="entry name" value="OMP_RagA_SusC"/>
    <property type="match status" value="1"/>
</dbReference>
<dbReference type="InterPro" id="IPR023997">
    <property type="entry name" value="TonB-dep_OMP_SusC/RagA_CS"/>
</dbReference>
<dbReference type="EMBL" id="CP030850">
    <property type="protein sequence ID" value="AXE16470.1"/>
    <property type="molecule type" value="Genomic_DNA"/>
</dbReference>
<dbReference type="Gene3D" id="2.40.170.20">
    <property type="entry name" value="TonB-dependent receptor, beta-barrel domain"/>
    <property type="match status" value="1"/>
</dbReference>
<comment type="subcellular location">
    <subcellularLocation>
        <location evidence="1 7">Cell outer membrane</location>
        <topology evidence="1 7">Multi-pass membrane protein</topology>
    </subcellularLocation>
</comment>
<dbReference type="Pfam" id="PF07715">
    <property type="entry name" value="Plug"/>
    <property type="match status" value="1"/>
</dbReference>
<organism evidence="10 11">
    <name type="scientific">Runella rosea</name>
    <dbReference type="NCBI Taxonomy" id="2259595"/>
    <lineage>
        <taxon>Bacteria</taxon>
        <taxon>Pseudomonadati</taxon>
        <taxon>Bacteroidota</taxon>
        <taxon>Cytophagia</taxon>
        <taxon>Cytophagales</taxon>
        <taxon>Spirosomataceae</taxon>
        <taxon>Runella</taxon>
    </lineage>
</organism>
<feature type="chain" id="PRO_5016591393" evidence="8">
    <location>
        <begin position="31"/>
        <end position="1071"/>
    </location>
</feature>
<dbReference type="InterPro" id="IPR012910">
    <property type="entry name" value="Plug_dom"/>
</dbReference>
<dbReference type="InterPro" id="IPR023996">
    <property type="entry name" value="TonB-dep_OMP_SusC/RagA"/>
</dbReference>
<evidence type="ECO:0000313" key="11">
    <source>
        <dbReference type="Proteomes" id="UP000251993"/>
    </source>
</evidence>
<dbReference type="Proteomes" id="UP000251993">
    <property type="component" value="Chromosome"/>
</dbReference>
<keyword evidence="5 7" id="KW-0472">Membrane</keyword>
<keyword evidence="6 7" id="KW-0998">Cell outer membrane</keyword>
<keyword evidence="4 7" id="KW-0812">Transmembrane</keyword>
<name>A0A344TCU9_9BACT</name>
<evidence type="ECO:0000259" key="9">
    <source>
        <dbReference type="Pfam" id="PF07715"/>
    </source>
</evidence>
<evidence type="ECO:0000256" key="7">
    <source>
        <dbReference type="PROSITE-ProRule" id="PRU01360"/>
    </source>
</evidence>
<dbReference type="InterPro" id="IPR036942">
    <property type="entry name" value="Beta-barrel_TonB_sf"/>
</dbReference>
<gene>
    <name evidence="10" type="ORF">DR864_01370</name>
</gene>
<feature type="domain" description="TonB-dependent receptor plug" evidence="9">
    <location>
        <begin position="126"/>
        <end position="224"/>
    </location>
</feature>
<evidence type="ECO:0000256" key="2">
    <source>
        <dbReference type="ARBA" id="ARBA00022448"/>
    </source>
</evidence>
<dbReference type="Gene3D" id="2.60.40.1120">
    <property type="entry name" value="Carboxypeptidase-like, regulatory domain"/>
    <property type="match status" value="1"/>
</dbReference>
<dbReference type="PROSITE" id="PS52016">
    <property type="entry name" value="TONB_DEPENDENT_REC_3"/>
    <property type="match status" value="1"/>
</dbReference>
<evidence type="ECO:0000256" key="6">
    <source>
        <dbReference type="ARBA" id="ARBA00023237"/>
    </source>
</evidence>
<dbReference type="Pfam" id="PF13715">
    <property type="entry name" value="CarbopepD_reg_2"/>
    <property type="match status" value="1"/>
</dbReference>
<keyword evidence="2 7" id="KW-0813">Transport</keyword>
<accession>A0A344TCU9</accession>
<evidence type="ECO:0000256" key="8">
    <source>
        <dbReference type="SAM" id="SignalP"/>
    </source>
</evidence>
<dbReference type="AlphaFoldDB" id="A0A344TCU9"/>
<comment type="similarity">
    <text evidence="7">Belongs to the TonB-dependent receptor family.</text>
</comment>
<evidence type="ECO:0000256" key="5">
    <source>
        <dbReference type="ARBA" id="ARBA00023136"/>
    </source>
</evidence>
<evidence type="ECO:0000256" key="3">
    <source>
        <dbReference type="ARBA" id="ARBA00022452"/>
    </source>
</evidence>
<dbReference type="KEGG" id="run:DR864_01370"/>
<dbReference type="NCBIfam" id="TIGR04057">
    <property type="entry name" value="SusC_RagA_signa"/>
    <property type="match status" value="1"/>
</dbReference>
<keyword evidence="8" id="KW-0732">Signal</keyword>
<keyword evidence="11" id="KW-1185">Reference proteome</keyword>
<reference evidence="10 11" key="1">
    <citation type="submission" date="2018-07" db="EMBL/GenBank/DDBJ databases">
        <title>Genome sequencing of Runella.</title>
        <authorList>
            <person name="Baek M.-G."/>
            <person name="Yi H."/>
        </authorList>
    </citation>
    <scope>NUCLEOTIDE SEQUENCE [LARGE SCALE GENOMIC DNA]</scope>
    <source>
        <strain evidence="10 11">HYN0085</strain>
    </source>
</reference>
<sequence>MRYFLPQNLGKSFWVSFFILTLGVASSLLAQDITVQGRITDAENNAPLPGVSVVVKGTNRGTNTDGEGRYRLSVAPNSTLVFSFVGYNAQEISVGNRSTLDLKMAQDLKQLQEVVVTALGIQKDKKTLAFATQSVKGSDLIKAREPNPINSLVGKVAGLNVGASAELLRAPQVSLRGGRPLYVVDGIPINSDTWNISPDDIESMDVLKGPSGTALYGFRAQNGVIMITTKKGSKDKRGFAVDVNSSTMFDNGFISMPRVQDQYGPGDHGKYAFVDGRGGGVNDGDYDIWGPPLDGRLLTQYDSPIDPATGKRIPTPWLPRGANNLQRFVRTGILSNNNVSVSASNDKADLRVSLSHQYQRGIIPNTQLNITNLNTSFGYSFSKKLRFESTINYSRQYTPNIPDVDYGPNSLIYNSIIWGGADWNVDDMKQLWQPGKEGVQQIYAEYQRYNNPWFVVKEWLRGHYKNDIYAYALGKYQITDYLNAQIRTQVTTYDILRTEKMPFSATSYGREEARGDYREDRRSLWENNTDALVNFDKEVAKNITVRASVGASMRLFRYNSNFASTDYLNVPGVYSFSNSRNPVQAYNFAAYMKVLSGYYSADVSLSKYANLSVTGRWDKTSTLPSGRNVGFYPSVGLTTVLSDYVKLPDAITFLKLRASFARVKEAFTQATIGVPPNTPVPYGANYTSSYDGPSYGTTVAYSISRPYNNEAAAYYSTRLVDPNIQPSTRTNYEGGLEMKFMNNRLGLDVTYFNYLDGPQIFGLTLPESTGYGALTTNGIKTQRKGLEIAVSGNVLKSGTGLNWDILANWSTWQETLKEIYGSQTRLNQFYKIGDRLDAYYGRAFVRTQDGQIVNDASGRPIYNPVNQFLGYTNPDWTFGFQNKFSYKNFNFSFQFDGRVGGVIENYIQKQTFRGGRHQATVEGAMGIARLADTQGQKTWVGEGVVLTGGTIKYDPDGLVTNYGELNFTPMSSANATFLQDWISRYYNSNEGNMINRTFVKLRELQVGYSLPAGLLGKNIKQATISLVGRNLLYFAHSKDLDVEQFVNYTDRGSSLQTPTMRRYGININFTF</sequence>
<dbReference type="SUPFAM" id="SSF56935">
    <property type="entry name" value="Porins"/>
    <property type="match status" value="1"/>
</dbReference>
<dbReference type="SUPFAM" id="SSF49464">
    <property type="entry name" value="Carboxypeptidase regulatory domain-like"/>
    <property type="match status" value="1"/>
</dbReference>
<proteinExistence type="inferred from homology"/>
<evidence type="ECO:0000313" key="10">
    <source>
        <dbReference type="EMBL" id="AXE16470.1"/>
    </source>
</evidence>
<protein>
    <submittedName>
        <fullName evidence="10">SusC/RagA family TonB-linked outer membrane protein</fullName>
    </submittedName>
</protein>
<feature type="signal peptide" evidence="8">
    <location>
        <begin position="1"/>
        <end position="30"/>
    </location>
</feature>
<evidence type="ECO:0000256" key="1">
    <source>
        <dbReference type="ARBA" id="ARBA00004571"/>
    </source>
</evidence>
<dbReference type="GO" id="GO:0009279">
    <property type="term" value="C:cell outer membrane"/>
    <property type="evidence" value="ECO:0007669"/>
    <property type="project" value="UniProtKB-SubCell"/>
</dbReference>
<dbReference type="OrthoDB" id="9768177at2"/>
<dbReference type="InterPro" id="IPR039426">
    <property type="entry name" value="TonB-dep_rcpt-like"/>
</dbReference>